<dbReference type="Pfam" id="PF01569">
    <property type="entry name" value="PAP2"/>
    <property type="match status" value="1"/>
</dbReference>
<dbReference type="Gene3D" id="1.20.144.10">
    <property type="entry name" value="Phosphatidic acid phosphatase type 2/haloperoxidase"/>
    <property type="match status" value="2"/>
</dbReference>
<evidence type="ECO:0000313" key="9">
    <source>
        <dbReference type="EMBL" id="SDG40125.1"/>
    </source>
</evidence>
<feature type="transmembrane region" description="Helical" evidence="7">
    <location>
        <begin position="141"/>
        <end position="160"/>
    </location>
</feature>
<evidence type="ECO:0000256" key="1">
    <source>
        <dbReference type="ARBA" id="ARBA00004651"/>
    </source>
</evidence>
<keyword evidence="5 7" id="KW-1133">Transmembrane helix</keyword>
<feature type="transmembrane region" description="Helical" evidence="7">
    <location>
        <begin position="415"/>
        <end position="433"/>
    </location>
</feature>
<evidence type="ECO:0000256" key="3">
    <source>
        <dbReference type="ARBA" id="ARBA00022475"/>
    </source>
</evidence>
<protein>
    <submittedName>
        <fullName evidence="9">Undecaprenyl-diphosphatase</fullName>
    </submittedName>
</protein>
<dbReference type="PANTHER" id="PTHR30353:SF15">
    <property type="entry name" value="INNER MEMBRANE PROTEIN YABI"/>
    <property type="match status" value="1"/>
</dbReference>
<dbReference type="Proteomes" id="UP000198641">
    <property type="component" value="Unassembled WGS sequence"/>
</dbReference>
<comment type="similarity">
    <text evidence="2">Belongs to the DedA family.</text>
</comment>
<dbReference type="SUPFAM" id="SSF48317">
    <property type="entry name" value="Acid phosphatase/Vanadium-dependent haloperoxidase"/>
    <property type="match status" value="1"/>
</dbReference>
<feature type="domain" description="Phosphatidic acid phosphatase type 2/haloperoxidase" evidence="8">
    <location>
        <begin position="319"/>
        <end position="430"/>
    </location>
</feature>
<dbReference type="OrthoDB" id="9780918at2"/>
<keyword evidence="3" id="KW-1003">Cell membrane</keyword>
<dbReference type="InterPro" id="IPR036938">
    <property type="entry name" value="PAP2/HPO_sf"/>
</dbReference>
<reference evidence="9 10" key="1">
    <citation type="submission" date="2016-10" db="EMBL/GenBank/DDBJ databases">
        <authorList>
            <person name="de Groot N.N."/>
        </authorList>
    </citation>
    <scope>NUCLEOTIDE SEQUENCE [LARGE SCALE GENOMIC DNA]</scope>
    <source>
        <strain evidence="9 10">BH539</strain>
    </source>
</reference>
<organism evidence="9 10">
    <name type="scientific">Onishia taeanensis</name>
    <dbReference type="NCBI Taxonomy" id="284577"/>
    <lineage>
        <taxon>Bacteria</taxon>
        <taxon>Pseudomonadati</taxon>
        <taxon>Pseudomonadota</taxon>
        <taxon>Gammaproteobacteria</taxon>
        <taxon>Oceanospirillales</taxon>
        <taxon>Halomonadaceae</taxon>
        <taxon>Onishia</taxon>
    </lineage>
</organism>
<dbReference type="STRING" id="284577.SAMN05216571_11233"/>
<dbReference type="InterPro" id="IPR032818">
    <property type="entry name" value="DedA-like"/>
</dbReference>
<evidence type="ECO:0000256" key="4">
    <source>
        <dbReference type="ARBA" id="ARBA00022692"/>
    </source>
</evidence>
<accession>A0A1G7TXN1</accession>
<dbReference type="Pfam" id="PF09335">
    <property type="entry name" value="VTT_dom"/>
    <property type="match status" value="1"/>
</dbReference>
<feature type="transmembrane region" description="Helical" evidence="7">
    <location>
        <begin position="445"/>
        <end position="463"/>
    </location>
</feature>
<dbReference type="SMART" id="SM00014">
    <property type="entry name" value="acidPPc"/>
    <property type="match status" value="1"/>
</dbReference>
<dbReference type="EMBL" id="FNCI01000012">
    <property type="protein sequence ID" value="SDG40125.1"/>
    <property type="molecule type" value="Genomic_DNA"/>
</dbReference>
<gene>
    <name evidence="9" type="ORF">SAMN05216571_11233</name>
</gene>
<keyword evidence="6 7" id="KW-0472">Membrane</keyword>
<evidence type="ECO:0000256" key="2">
    <source>
        <dbReference type="ARBA" id="ARBA00010792"/>
    </source>
</evidence>
<evidence type="ECO:0000313" key="10">
    <source>
        <dbReference type="Proteomes" id="UP000198641"/>
    </source>
</evidence>
<feature type="transmembrane region" description="Helical" evidence="7">
    <location>
        <begin position="55"/>
        <end position="80"/>
    </location>
</feature>
<feature type="transmembrane region" description="Helical" evidence="7">
    <location>
        <begin position="320"/>
        <end position="341"/>
    </location>
</feature>
<feature type="transmembrane region" description="Helical" evidence="7">
    <location>
        <begin position="16"/>
        <end position="49"/>
    </location>
</feature>
<evidence type="ECO:0000259" key="8">
    <source>
        <dbReference type="SMART" id="SM00014"/>
    </source>
</evidence>
<feature type="transmembrane region" description="Helical" evidence="7">
    <location>
        <begin position="390"/>
        <end position="409"/>
    </location>
</feature>
<evidence type="ECO:0000256" key="6">
    <source>
        <dbReference type="ARBA" id="ARBA00023136"/>
    </source>
</evidence>
<dbReference type="AlphaFoldDB" id="A0A1G7TXN1"/>
<dbReference type="CDD" id="cd03392">
    <property type="entry name" value="PAP2_like_2"/>
    <property type="match status" value="1"/>
</dbReference>
<comment type="subcellular location">
    <subcellularLocation>
        <location evidence="1">Cell membrane</location>
        <topology evidence="1">Multi-pass membrane protein</topology>
    </subcellularLocation>
</comment>
<dbReference type="GO" id="GO:0005886">
    <property type="term" value="C:plasma membrane"/>
    <property type="evidence" value="ECO:0007669"/>
    <property type="project" value="UniProtKB-SubCell"/>
</dbReference>
<dbReference type="InterPro" id="IPR000326">
    <property type="entry name" value="PAP2/HPO"/>
</dbReference>
<proteinExistence type="inferred from homology"/>
<evidence type="ECO:0000256" key="5">
    <source>
        <dbReference type="ARBA" id="ARBA00022989"/>
    </source>
</evidence>
<feature type="transmembrane region" description="Helical" evidence="7">
    <location>
        <begin position="294"/>
        <end position="313"/>
    </location>
</feature>
<dbReference type="RefSeq" id="WP_092527365.1">
    <property type="nucleotide sequence ID" value="NZ_FNCI01000012.1"/>
</dbReference>
<dbReference type="InterPro" id="IPR032816">
    <property type="entry name" value="VTT_dom"/>
</dbReference>
<name>A0A1G7TXN1_9GAMM</name>
<keyword evidence="4 7" id="KW-0812">Transmembrane</keyword>
<feature type="transmembrane region" description="Helical" evidence="7">
    <location>
        <begin position="180"/>
        <end position="198"/>
    </location>
</feature>
<feature type="transmembrane region" description="Helical" evidence="7">
    <location>
        <begin position="361"/>
        <end position="378"/>
    </location>
</feature>
<sequence>MSLVDWMYQLTPSPSLLILAIAVISLVESLAVIGLVVPGVVLITAAASLAGHQQLAIPLVLLAAFLGAVVGDTLSFALGYTQRERVPRLWPFSRHPEWLTHGTRFFQRHGTLSVAFGRFAGPVRPVVPMIAGMMHMRPHTFAWANIASALVWAPAYVLPGYLLGRTWKELLTLPAGSDKWLILLAVATALAALAFSWLRHQLAKEGWLYRRLARLALARPWSSRLWQRLGSQPHGEIPLASLSLLVLSSTGFCLWTLAVLDAHGPLVMDEQIRALMTAIQSPWLTRAAVGMAKIGDAAGIIALCLPWAAWLLARRHITALLHLATGLAGMAMANTLLKHLIGRLRPEAPAYLADSASYPSAHTSISVLVFGLAAAFFAREVISQRRHMAYWLAILVCIPMALSRLVLDVHWASDLLGGVLLGLMGCAMVNISYHRTPHRPMNDAPWLRLALASLTLLVIRLIWLPPV</sequence>
<evidence type="ECO:0000256" key="7">
    <source>
        <dbReference type="SAM" id="Phobius"/>
    </source>
</evidence>
<keyword evidence="10" id="KW-1185">Reference proteome</keyword>
<dbReference type="PANTHER" id="PTHR30353">
    <property type="entry name" value="INNER MEMBRANE PROTEIN DEDA-RELATED"/>
    <property type="match status" value="1"/>
</dbReference>
<feature type="transmembrane region" description="Helical" evidence="7">
    <location>
        <begin position="237"/>
        <end position="258"/>
    </location>
</feature>